<feature type="compositionally biased region" description="Polar residues" evidence="1">
    <location>
        <begin position="434"/>
        <end position="446"/>
    </location>
</feature>
<dbReference type="Pfam" id="PF10384">
    <property type="entry name" value="Scm3"/>
    <property type="match status" value="1"/>
</dbReference>
<dbReference type="GO" id="GO:0046982">
    <property type="term" value="F:protein heterodimerization activity"/>
    <property type="evidence" value="ECO:0007669"/>
    <property type="project" value="InterPro"/>
</dbReference>
<evidence type="ECO:0000313" key="2">
    <source>
        <dbReference type="EMBL" id="OQE07096.1"/>
    </source>
</evidence>
<feature type="region of interest" description="Disordered" evidence="1">
    <location>
        <begin position="1"/>
        <end position="42"/>
    </location>
</feature>
<feature type="compositionally biased region" description="Basic and acidic residues" evidence="1">
    <location>
        <begin position="7"/>
        <end position="20"/>
    </location>
</feature>
<protein>
    <recommendedName>
        <fullName evidence="4">Myb-like domain-containing protein</fullName>
    </recommendedName>
</protein>
<evidence type="ECO:0000256" key="1">
    <source>
        <dbReference type="SAM" id="MobiDB-lite"/>
    </source>
</evidence>
<evidence type="ECO:0000313" key="3">
    <source>
        <dbReference type="Proteomes" id="UP000191518"/>
    </source>
</evidence>
<dbReference type="GO" id="GO:0042393">
    <property type="term" value="F:histone binding"/>
    <property type="evidence" value="ECO:0007669"/>
    <property type="project" value="InterPro"/>
</dbReference>
<organism evidence="2 3">
    <name type="scientific">Penicillium vulpinum</name>
    <dbReference type="NCBI Taxonomy" id="29845"/>
    <lineage>
        <taxon>Eukaryota</taxon>
        <taxon>Fungi</taxon>
        <taxon>Dikarya</taxon>
        <taxon>Ascomycota</taxon>
        <taxon>Pezizomycotina</taxon>
        <taxon>Eurotiomycetes</taxon>
        <taxon>Eurotiomycetidae</taxon>
        <taxon>Eurotiales</taxon>
        <taxon>Aspergillaceae</taxon>
        <taxon>Penicillium</taxon>
    </lineage>
</organism>
<dbReference type="OrthoDB" id="2420608at2759"/>
<accession>A0A1V6RZR2</accession>
<dbReference type="PANTHER" id="PTHR15992:SF5">
    <property type="entry name" value="HOLLIDAY JUNCTION RECOGNITION PROTEIN"/>
    <property type="match status" value="1"/>
</dbReference>
<dbReference type="Proteomes" id="UP000191518">
    <property type="component" value="Unassembled WGS sequence"/>
</dbReference>
<dbReference type="Gene3D" id="1.10.20.10">
    <property type="entry name" value="Histone, subunit A"/>
    <property type="match status" value="1"/>
</dbReference>
<dbReference type="EMBL" id="MDYP01000015">
    <property type="protein sequence ID" value="OQE07096.1"/>
    <property type="molecule type" value="Genomic_DNA"/>
</dbReference>
<feature type="compositionally biased region" description="Acidic residues" evidence="1">
    <location>
        <begin position="575"/>
        <end position="614"/>
    </location>
</feature>
<dbReference type="GO" id="GO:0005634">
    <property type="term" value="C:nucleus"/>
    <property type="evidence" value="ECO:0007669"/>
    <property type="project" value="InterPro"/>
</dbReference>
<feature type="region of interest" description="Disordered" evidence="1">
    <location>
        <begin position="573"/>
        <end position="648"/>
    </location>
</feature>
<comment type="caution">
    <text evidence="2">The sequence shown here is derived from an EMBL/GenBank/DDBJ whole genome shotgun (WGS) entry which is preliminary data.</text>
</comment>
<feature type="compositionally biased region" description="Basic residues" evidence="1">
    <location>
        <begin position="260"/>
        <end position="272"/>
    </location>
</feature>
<feature type="compositionally biased region" description="Acidic residues" evidence="1">
    <location>
        <begin position="340"/>
        <end position="357"/>
    </location>
</feature>
<dbReference type="PANTHER" id="PTHR15992">
    <property type="entry name" value="HOLLIDAY JUNCTION RECOGNITION PROTEIN"/>
    <property type="match status" value="1"/>
</dbReference>
<feature type="compositionally biased region" description="Polar residues" evidence="1">
    <location>
        <begin position="211"/>
        <end position="226"/>
    </location>
</feature>
<reference evidence="3" key="1">
    <citation type="journal article" date="2017" name="Nat. Microbiol.">
        <title>Global analysis of biosynthetic gene clusters reveals vast potential of secondary metabolite production in Penicillium species.</title>
        <authorList>
            <person name="Nielsen J.C."/>
            <person name="Grijseels S."/>
            <person name="Prigent S."/>
            <person name="Ji B."/>
            <person name="Dainat J."/>
            <person name="Nielsen K.F."/>
            <person name="Frisvad J.C."/>
            <person name="Workman M."/>
            <person name="Nielsen J."/>
        </authorList>
    </citation>
    <scope>NUCLEOTIDE SEQUENCE [LARGE SCALE GENOMIC DNA]</scope>
    <source>
        <strain evidence="3">IBT 29486</strain>
    </source>
</reference>
<dbReference type="AlphaFoldDB" id="A0A1V6RZR2"/>
<sequence>MNEPDGGMDHSIQDNMERPVKRPRLSYTPEDNEEPLADFDLPAARAQNDSRLKSLFEGIFAKYSHDFTDIGDEIDLQTGDIVVDNGHILGMRGEHGAGDQTQSWLSQAELDRSEESDVDDDNNTQVEDEEFFSMASSPGGHSPDALHDESPSKQLQTDIDSSLDFVFTFKASGTVGSSPTAKEEHVPHLTKPIPVSKPQDPLWAVPDLPPSFSTPTAETRKSNVGFSTPARFQSPPGSGSVWALRRSRRPRTETKPKPTPSKRRPAAKRKYHSSPVTRDWSFAALPDGNESDDPLQDYEPSPTPSKVKIIRGKRLIPTKEKDGPSTPSKKPAPVIKADDQGDDQEGGGETSDHDDDGPDAHLEEGNCGTSNEIDKVPEASLAEEVCEPNQQEYGVPEEQLPGGCGASDQEKEAPEAESENELLLDSIVQCDSTPKATTTASIQASSPLPMENTPSKRLPVTPDEAKLIVYMMYKQEKKASDVMQLLPGRDYHTVWHWFYNHWTRHLASPPLLSAAWSQPELAALSQLSTQSDLTWGQIQNRFKGRSRHEIEFELLRACVGEGFTSAMIGNVEEHVESEEEQQEETTEEDDTDDDEIKDESESDVGMDGIEDESGDNNAPSEDTAQEELQQPGIQETTDISVSKVSAPSTFLGIFI</sequence>
<dbReference type="STRING" id="29845.A0A1V6RZR2"/>
<feature type="region of interest" description="Disordered" evidence="1">
    <location>
        <begin position="133"/>
        <end position="156"/>
    </location>
</feature>
<feature type="region of interest" description="Disordered" evidence="1">
    <location>
        <begin position="434"/>
        <end position="459"/>
    </location>
</feature>
<gene>
    <name evidence="2" type="ORF">PENVUL_c015G00689</name>
</gene>
<feature type="region of interest" description="Disordered" evidence="1">
    <location>
        <begin position="175"/>
        <end position="420"/>
    </location>
</feature>
<feature type="compositionally biased region" description="Polar residues" evidence="1">
    <location>
        <begin position="615"/>
        <end position="648"/>
    </location>
</feature>
<keyword evidence="3" id="KW-1185">Reference proteome</keyword>
<evidence type="ECO:0008006" key="4">
    <source>
        <dbReference type="Google" id="ProtNLM"/>
    </source>
</evidence>
<proteinExistence type="predicted"/>
<name>A0A1V6RZR2_9EURO</name>
<dbReference type="InterPro" id="IPR009072">
    <property type="entry name" value="Histone-fold"/>
</dbReference>
<dbReference type="InterPro" id="IPR018465">
    <property type="entry name" value="Scm3/HJURP"/>
</dbReference>